<evidence type="ECO:0000313" key="3">
    <source>
        <dbReference type="Proteomes" id="UP000799640"/>
    </source>
</evidence>
<feature type="transmembrane region" description="Helical" evidence="1">
    <location>
        <begin position="154"/>
        <end position="175"/>
    </location>
</feature>
<gene>
    <name evidence="2" type="ORF">EJ06DRAFT_224751</name>
</gene>
<organism evidence="2 3">
    <name type="scientific">Trichodelitschia bisporula</name>
    <dbReference type="NCBI Taxonomy" id="703511"/>
    <lineage>
        <taxon>Eukaryota</taxon>
        <taxon>Fungi</taxon>
        <taxon>Dikarya</taxon>
        <taxon>Ascomycota</taxon>
        <taxon>Pezizomycotina</taxon>
        <taxon>Dothideomycetes</taxon>
        <taxon>Dothideomycetes incertae sedis</taxon>
        <taxon>Phaeotrichales</taxon>
        <taxon>Phaeotrichaceae</taxon>
        <taxon>Trichodelitschia</taxon>
    </lineage>
</organism>
<evidence type="ECO:0000256" key="1">
    <source>
        <dbReference type="SAM" id="Phobius"/>
    </source>
</evidence>
<dbReference type="EMBL" id="ML996706">
    <property type="protein sequence ID" value="KAF2396568.1"/>
    <property type="molecule type" value="Genomic_DNA"/>
</dbReference>
<protein>
    <submittedName>
        <fullName evidence="2">Uncharacterized protein</fullName>
    </submittedName>
</protein>
<keyword evidence="1" id="KW-0812">Transmembrane</keyword>
<keyword evidence="3" id="KW-1185">Reference proteome</keyword>
<keyword evidence="1" id="KW-1133">Transmembrane helix</keyword>
<dbReference type="AlphaFoldDB" id="A0A6G1HKH2"/>
<proteinExistence type="predicted"/>
<evidence type="ECO:0000313" key="2">
    <source>
        <dbReference type="EMBL" id="KAF2396568.1"/>
    </source>
</evidence>
<dbReference type="Proteomes" id="UP000799640">
    <property type="component" value="Unassembled WGS sequence"/>
</dbReference>
<sequence length="233" mass="25946">MTHAYQLTVTGCVYSTYSLFLFCPLEKVKVSTTNTISAVRVSARQVGERSTIRPVPRASFLPFLSTTFHQRVHRQVNDLSPYMAGSKPPGGSRARPICRISVASFRCHHFGGFGASPTASRKCSRESEIFPLPSFAAITRFSWLIFLFSPFLHFLWRFLALAFVHVRLRMCLMCVRAPADDKQKSLRVLHLPSCVSCLASTAPPPSHHSYGCTSHTTTLELVPRTTLPPPPLP</sequence>
<accession>A0A6G1HKH2</accession>
<name>A0A6G1HKH2_9PEZI</name>
<keyword evidence="1" id="KW-0472">Membrane</keyword>
<reference evidence="2" key="1">
    <citation type="journal article" date="2020" name="Stud. Mycol.">
        <title>101 Dothideomycetes genomes: a test case for predicting lifestyles and emergence of pathogens.</title>
        <authorList>
            <person name="Haridas S."/>
            <person name="Albert R."/>
            <person name="Binder M."/>
            <person name="Bloem J."/>
            <person name="Labutti K."/>
            <person name="Salamov A."/>
            <person name="Andreopoulos B."/>
            <person name="Baker S."/>
            <person name="Barry K."/>
            <person name="Bills G."/>
            <person name="Bluhm B."/>
            <person name="Cannon C."/>
            <person name="Castanera R."/>
            <person name="Culley D."/>
            <person name="Daum C."/>
            <person name="Ezra D."/>
            <person name="Gonzalez J."/>
            <person name="Henrissat B."/>
            <person name="Kuo A."/>
            <person name="Liang C."/>
            <person name="Lipzen A."/>
            <person name="Lutzoni F."/>
            <person name="Magnuson J."/>
            <person name="Mondo S."/>
            <person name="Nolan M."/>
            <person name="Ohm R."/>
            <person name="Pangilinan J."/>
            <person name="Park H.-J."/>
            <person name="Ramirez L."/>
            <person name="Alfaro M."/>
            <person name="Sun H."/>
            <person name="Tritt A."/>
            <person name="Yoshinaga Y."/>
            <person name="Zwiers L.-H."/>
            <person name="Turgeon B."/>
            <person name="Goodwin S."/>
            <person name="Spatafora J."/>
            <person name="Crous P."/>
            <person name="Grigoriev I."/>
        </authorList>
    </citation>
    <scope>NUCLEOTIDE SEQUENCE</scope>
    <source>
        <strain evidence="2">CBS 262.69</strain>
    </source>
</reference>